<dbReference type="Proteomes" id="UP000192929">
    <property type="component" value="Unassembled WGS sequence"/>
</dbReference>
<gene>
    <name evidence="7" type="ORF">SAMN06296028_11230</name>
</gene>
<dbReference type="InterPro" id="IPR050932">
    <property type="entry name" value="TM2D1-3-like"/>
</dbReference>
<feature type="transmembrane region" description="Helical" evidence="5">
    <location>
        <begin position="85"/>
        <end position="106"/>
    </location>
</feature>
<evidence type="ECO:0000256" key="1">
    <source>
        <dbReference type="ARBA" id="ARBA00004141"/>
    </source>
</evidence>
<sequence>MADEPEYYTAQPLPRRDEPSRGYGQGAGFGPAGTVPGWGHQRPVGQPVHVNVVGGRSIVLAYVLWFFLGNFGVHKFYLAQPFQGIFYLVLSAIGWLTVGILIGWFFLGLLWLLMLIDLFVIPLRVGALNAWLARRVGGY</sequence>
<dbReference type="InterPro" id="IPR007829">
    <property type="entry name" value="TM2"/>
</dbReference>
<evidence type="ECO:0000256" key="4">
    <source>
        <dbReference type="ARBA" id="ARBA00023136"/>
    </source>
</evidence>
<protein>
    <submittedName>
        <fullName evidence="7">TM2 domain-containing membrane protein YozV</fullName>
    </submittedName>
</protein>
<evidence type="ECO:0000256" key="5">
    <source>
        <dbReference type="SAM" id="Phobius"/>
    </source>
</evidence>
<dbReference type="Pfam" id="PF05154">
    <property type="entry name" value="TM2"/>
    <property type="match status" value="1"/>
</dbReference>
<accession>A0A1X7DIG2</accession>
<name>A0A1X7DIG2_9MICC</name>
<comment type="subcellular location">
    <subcellularLocation>
        <location evidence="1">Membrane</location>
        <topology evidence="1">Multi-pass membrane protein</topology>
    </subcellularLocation>
</comment>
<reference evidence="8" key="1">
    <citation type="submission" date="2017-04" db="EMBL/GenBank/DDBJ databases">
        <authorList>
            <person name="Varghese N."/>
            <person name="Submissions S."/>
        </authorList>
    </citation>
    <scope>NUCLEOTIDE SEQUENCE [LARGE SCALE GENOMIC DNA]</scope>
    <source>
        <strain evidence="8">NIO-1021</strain>
    </source>
</reference>
<keyword evidence="4 5" id="KW-0472">Membrane</keyword>
<organism evidence="7 8">
    <name type="scientific">Kocuria marina subsp. indica</name>
    <dbReference type="NCBI Taxonomy" id="1049583"/>
    <lineage>
        <taxon>Bacteria</taxon>
        <taxon>Bacillati</taxon>
        <taxon>Actinomycetota</taxon>
        <taxon>Actinomycetes</taxon>
        <taxon>Micrococcales</taxon>
        <taxon>Micrococcaceae</taxon>
        <taxon>Kocuria</taxon>
    </lineage>
</organism>
<dbReference type="GO" id="GO:0016020">
    <property type="term" value="C:membrane"/>
    <property type="evidence" value="ECO:0007669"/>
    <property type="project" value="UniProtKB-SubCell"/>
</dbReference>
<keyword evidence="3 5" id="KW-1133">Transmembrane helix</keyword>
<evidence type="ECO:0000256" key="3">
    <source>
        <dbReference type="ARBA" id="ARBA00022989"/>
    </source>
</evidence>
<dbReference type="PANTHER" id="PTHR21016:SF25">
    <property type="entry name" value="TM2 DOMAIN-CONTAINING PROTEIN DDB_G0277895-RELATED"/>
    <property type="match status" value="1"/>
</dbReference>
<dbReference type="PANTHER" id="PTHR21016">
    <property type="entry name" value="BETA-AMYLOID BINDING PROTEIN-RELATED"/>
    <property type="match status" value="1"/>
</dbReference>
<dbReference type="AlphaFoldDB" id="A0A1X7DIG2"/>
<dbReference type="EMBL" id="FXAC01000012">
    <property type="protein sequence ID" value="SMF16001.1"/>
    <property type="molecule type" value="Genomic_DNA"/>
</dbReference>
<keyword evidence="8" id="KW-1185">Reference proteome</keyword>
<evidence type="ECO:0000259" key="6">
    <source>
        <dbReference type="Pfam" id="PF05154"/>
    </source>
</evidence>
<feature type="domain" description="TM2" evidence="6">
    <location>
        <begin position="55"/>
        <end position="105"/>
    </location>
</feature>
<feature type="transmembrane region" description="Helical" evidence="5">
    <location>
        <begin position="53"/>
        <end position="73"/>
    </location>
</feature>
<proteinExistence type="predicted"/>
<evidence type="ECO:0000313" key="7">
    <source>
        <dbReference type="EMBL" id="SMF16001.1"/>
    </source>
</evidence>
<evidence type="ECO:0000313" key="8">
    <source>
        <dbReference type="Proteomes" id="UP000192929"/>
    </source>
</evidence>
<dbReference type="RefSeq" id="WP_085107386.1">
    <property type="nucleotide sequence ID" value="NZ_FXAC01000012.1"/>
</dbReference>
<evidence type="ECO:0000256" key="2">
    <source>
        <dbReference type="ARBA" id="ARBA00022692"/>
    </source>
</evidence>
<feature type="transmembrane region" description="Helical" evidence="5">
    <location>
        <begin position="112"/>
        <end position="133"/>
    </location>
</feature>
<keyword evidence="2 5" id="KW-0812">Transmembrane</keyword>